<dbReference type="InterPro" id="IPR036397">
    <property type="entry name" value="RNaseH_sf"/>
</dbReference>
<gene>
    <name evidence="1" type="ORF">Prudu_1081S000200</name>
</gene>
<reference evidence="1" key="1">
    <citation type="journal article" date="2019" name="Science">
        <title>Mutation of a bHLH transcription factor allowed almond domestication.</title>
        <authorList>
            <person name="Sanchez-Perez R."/>
            <person name="Pavan S."/>
            <person name="Mazzeo R."/>
            <person name="Moldovan C."/>
            <person name="Aiese Cigliano R."/>
            <person name="Del Cueto J."/>
            <person name="Ricciardi F."/>
            <person name="Lotti C."/>
            <person name="Ricciardi L."/>
            <person name="Dicenta F."/>
            <person name="Lopez-Marques R.L."/>
            <person name="Lindberg Moller B."/>
        </authorList>
    </citation>
    <scope>NUCLEOTIDE SEQUENCE</scope>
</reference>
<dbReference type="Gene3D" id="3.30.420.10">
    <property type="entry name" value="Ribonuclease H-like superfamily/Ribonuclease H"/>
    <property type="match status" value="1"/>
</dbReference>
<dbReference type="PANTHER" id="PTHR42648:SF22">
    <property type="entry name" value="REVERSE TRANSCRIPTASE TY1_COPIA-TYPE DOMAIN-CONTAINING PROTEIN"/>
    <property type="match status" value="1"/>
</dbReference>
<dbReference type="InterPro" id="IPR039537">
    <property type="entry name" value="Retrotran_Ty1/copia-like"/>
</dbReference>
<organism evidence="1">
    <name type="scientific">Prunus dulcis</name>
    <name type="common">Almond</name>
    <name type="synonym">Amygdalus dulcis</name>
    <dbReference type="NCBI Taxonomy" id="3755"/>
    <lineage>
        <taxon>Eukaryota</taxon>
        <taxon>Viridiplantae</taxon>
        <taxon>Streptophyta</taxon>
        <taxon>Embryophyta</taxon>
        <taxon>Tracheophyta</taxon>
        <taxon>Spermatophyta</taxon>
        <taxon>Magnoliopsida</taxon>
        <taxon>eudicotyledons</taxon>
        <taxon>Gunneridae</taxon>
        <taxon>Pentapetalae</taxon>
        <taxon>rosids</taxon>
        <taxon>fabids</taxon>
        <taxon>Rosales</taxon>
        <taxon>Rosaceae</taxon>
        <taxon>Amygdaloideae</taxon>
        <taxon>Amygdaleae</taxon>
        <taxon>Prunus</taxon>
    </lineage>
</organism>
<evidence type="ECO:0000313" key="1">
    <source>
        <dbReference type="EMBL" id="BBN69655.1"/>
    </source>
</evidence>
<dbReference type="EMBL" id="AP021418">
    <property type="protein sequence ID" value="BBN69655.1"/>
    <property type="molecule type" value="Genomic_DNA"/>
</dbReference>
<name>A0A5H2XUQ7_PRUDU</name>
<dbReference type="AlphaFoldDB" id="A0A5H2XUQ7"/>
<protein>
    <submittedName>
        <fullName evidence="1">NB-ARC domain-containing disease resistance protein</fullName>
    </submittedName>
</protein>
<dbReference type="GO" id="GO:0003676">
    <property type="term" value="F:nucleic acid binding"/>
    <property type="evidence" value="ECO:0007669"/>
    <property type="project" value="InterPro"/>
</dbReference>
<accession>A0A5H2XUQ7</accession>
<dbReference type="PANTHER" id="PTHR42648">
    <property type="entry name" value="TRANSPOSASE, PUTATIVE-RELATED"/>
    <property type="match status" value="1"/>
</dbReference>
<sequence length="116" mass="12849">MRTSSQERRLVVVLGRANSTTWTPDSEVKVGQAFTTSGTRSEAKFGYGINSHCVPFPLSSNKSLVSFSLVHSDVWGPTKIATSLGARRFIMFIDDCTRMTWISLLKAKGEVSSRFQ</sequence>
<proteinExistence type="predicted"/>